<dbReference type="AlphaFoldDB" id="A0A9W9XXU4"/>
<organism evidence="1 2">
    <name type="scientific">Penicillium fimorum</name>
    <dbReference type="NCBI Taxonomy" id="1882269"/>
    <lineage>
        <taxon>Eukaryota</taxon>
        <taxon>Fungi</taxon>
        <taxon>Dikarya</taxon>
        <taxon>Ascomycota</taxon>
        <taxon>Pezizomycotina</taxon>
        <taxon>Eurotiomycetes</taxon>
        <taxon>Eurotiomycetidae</taxon>
        <taxon>Eurotiales</taxon>
        <taxon>Aspergillaceae</taxon>
        <taxon>Penicillium</taxon>
    </lineage>
</organism>
<gene>
    <name evidence="1" type="ORF">N7463_001689</name>
</gene>
<reference evidence="1" key="1">
    <citation type="submission" date="2022-12" db="EMBL/GenBank/DDBJ databases">
        <authorList>
            <person name="Petersen C."/>
        </authorList>
    </citation>
    <scope>NUCLEOTIDE SEQUENCE</scope>
    <source>
        <strain evidence="1">IBT 29495</strain>
    </source>
</reference>
<sequence>MHIGGLLAYTPNGDMATELEAIARHYKKLNQLGVQLELQLELHLCPGHSEVPGNVAADAFAKKTQNRLFMQTAMAWSTAKSMKAALGPSSVPGCAFFVSNHPSPAPASGMSS</sequence>
<evidence type="ECO:0000313" key="2">
    <source>
        <dbReference type="Proteomes" id="UP001149954"/>
    </source>
</evidence>
<dbReference type="EMBL" id="JAPWDS010000002">
    <property type="protein sequence ID" value="KAJ5512137.1"/>
    <property type="molecule type" value="Genomic_DNA"/>
</dbReference>
<protein>
    <submittedName>
        <fullName evidence="1">Uncharacterized protein</fullName>
    </submittedName>
</protein>
<reference evidence="1" key="2">
    <citation type="journal article" date="2023" name="IMA Fungus">
        <title>Comparative genomic study of the Penicillium genus elucidates a diverse pangenome and 15 lateral gene transfer events.</title>
        <authorList>
            <person name="Petersen C."/>
            <person name="Sorensen T."/>
            <person name="Nielsen M.R."/>
            <person name="Sondergaard T.E."/>
            <person name="Sorensen J.L."/>
            <person name="Fitzpatrick D.A."/>
            <person name="Frisvad J.C."/>
            <person name="Nielsen K.L."/>
        </authorList>
    </citation>
    <scope>NUCLEOTIDE SEQUENCE</scope>
    <source>
        <strain evidence="1">IBT 29495</strain>
    </source>
</reference>
<comment type="caution">
    <text evidence="1">The sequence shown here is derived from an EMBL/GenBank/DDBJ whole genome shotgun (WGS) entry which is preliminary data.</text>
</comment>
<keyword evidence="2" id="KW-1185">Reference proteome</keyword>
<accession>A0A9W9XXU4</accession>
<name>A0A9W9XXU4_9EURO</name>
<proteinExistence type="predicted"/>
<evidence type="ECO:0000313" key="1">
    <source>
        <dbReference type="EMBL" id="KAJ5512137.1"/>
    </source>
</evidence>
<dbReference type="OrthoDB" id="10597559at2759"/>
<dbReference type="Proteomes" id="UP001149954">
    <property type="component" value="Unassembled WGS sequence"/>
</dbReference>